<protein>
    <submittedName>
        <fullName evidence="1">Uncharacterized protein</fullName>
    </submittedName>
</protein>
<sequence>MHNGTVCESLIARAKEFYPSMSTQAVLMHKLEIISLNLLRIFQIYGYNSPFELSTDEITIPYIPLFPLEILLTSERYRLSSAAPKVPRIGKLCIKAVRCSVNISSSKGVWLQSITRTPSSVLAKPRVRQTRNNDY</sequence>
<proteinExistence type="predicted"/>
<evidence type="ECO:0000313" key="1">
    <source>
        <dbReference type="EMBL" id="KAJ1202312.1"/>
    </source>
</evidence>
<accession>A0AAV7VLY4</accession>
<dbReference type="AlphaFoldDB" id="A0AAV7VLY4"/>
<evidence type="ECO:0000313" key="2">
    <source>
        <dbReference type="Proteomes" id="UP001066276"/>
    </source>
</evidence>
<comment type="caution">
    <text evidence="1">The sequence shown here is derived from an EMBL/GenBank/DDBJ whole genome shotgun (WGS) entry which is preliminary data.</text>
</comment>
<reference evidence="1" key="1">
    <citation type="journal article" date="2022" name="bioRxiv">
        <title>Sequencing and chromosome-scale assembly of the giantPleurodeles waltlgenome.</title>
        <authorList>
            <person name="Brown T."/>
            <person name="Elewa A."/>
            <person name="Iarovenko S."/>
            <person name="Subramanian E."/>
            <person name="Araus A.J."/>
            <person name="Petzold A."/>
            <person name="Susuki M."/>
            <person name="Suzuki K.-i.T."/>
            <person name="Hayashi T."/>
            <person name="Toyoda A."/>
            <person name="Oliveira C."/>
            <person name="Osipova E."/>
            <person name="Leigh N.D."/>
            <person name="Simon A."/>
            <person name="Yun M.H."/>
        </authorList>
    </citation>
    <scope>NUCLEOTIDE SEQUENCE</scope>
    <source>
        <strain evidence="1">20211129_DDA</strain>
        <tissue evidence="1">Liver</tissue>
    </source>
</reference>
<keyword evidence="2" id="KW-1185">Reference proteome</keyword>
<dbReference type="EMBL" id="JANPWB010000003">
    <property type="protein sequence ID" value="KAJ1202312.1"/>
    <property type="molecule type" value="Genomic_DNA"/>
</dbReference>
<name>A0AAV7VLY4_PLEWA</name>
<dbReference type="Proteomes" id="UP001066276">
    <property type="component" value="Chromosome 2_1"/>
</dbReference>
<organism evidence="1 2">
    <name type="scientific">Pleurodeles waltl</name>
    <name type="common">Iberian ribbed newt</name>
    <dbReference type="NCBI Taxonomy" id="8319"/>
    <lineage>
        <taxon>Eukaryota</taxon>
        <taxon>Metazoa</taxon>
        <taxon>Chordata</taxon>
        <taxon>Craniata</taxon>
        <taxon>Vertebrata</taxon>
        <taxon>Euteleostomi</taxon>
        <taxon>Amphibia</taxon>
        <taxon>Batrachia</taxon>
        <taxon>Caudata</taxon>
        <taxon>Salamandroidea</taxon>
        <taxon>Salamandridae</taxon>
        <taxon>Pleurodelinae</taxon>
        <taxon>Pleurodeles</taxon>
    </lineage>
</organism>
<gene>
    <name evidence="1" type="ORF">NDU88_006112</name>
</gene>